<dbReference type="PROSITE" id="PS50071">
    <property type="entry name" value="HOMEOBOX_2"/>
    <property type="match status" value="1"/>
</dbReference>
<dbReference type="InterPro" id="IPR009057">
    <property type="entry name" value="Homeodomain-like_sf"/>
</dbReference>
<dbReference type="OMA" id="TGISMKQ"/>
<dbReference type="STRING" id="559515.M4B921"/>
<feature type="compositionally biased region" description="Polar residues" evidence="5">
    <location>
        <begin position="363"/>
        <end position="390"/>
    </location>
</feature>
<feature type="compositionally biased region" description="Polar residues" evidence="5">
    <location>
        <begin position="445"/>
        <end position="455"/>
    </location>
</feature>
<dbReference type="GO" id="GO:0003677">
    <property type="term" value="F:DNA binding"/>
    <property type="evidence" value="ECO:0007669"/>
    <property type="project" value="UniProtKB-UniRule"/>
</dbReference>
<dbReference type="GO" id="GO:0006355">
    <property type="term" value="P:regulation of DNA-templated transcription"/>
    <property type="evidence" value="ECO:0007669"/>
    <property type="project" value="InterPro"/>
</dbReference>
<feature type="compositionally biased region" description="Low complexity" evidence="5">
    <location>
        <begin position="431"/>
        <end position="444"/>
    </location>
</feature>
<dbReference type="Proteomes" id="UP000011713">
    <property type="component" value="Unassembled WGS sequence"/>
</dbReference>
<dbReference type="CDD" id="cd00086">
    <property type="entry name" value="homeodomain"/>
    <property type="match status" value="2"/>
</dbReference>
<feature type="domain" description="Homeobox" evidence="6">
    <location>
        <begin position="93"/>
        <end position="158"/>
    </location>
</feature>
<dbReference type="GO" id="GO:0005634">
    <property type="term" value="C:nucleus"/>
    <property type="evidence" value="ECO:0007669"/>
    <property type="project" value="UniProtKB-SubCell"/>
</dbReference>
<protein>
    <recommendedName>
        <fullName evidence="6">Homeobox domain-containing protein</fullName>
    </recommendedName>
</protein>
<reference evidence="8" key="1">
    <citation type="journal article" date="2010" name="Science">
        <title>Signatures of adaptation to obligate biotrophy in the Hyaloperonospora arabidopsidis genome.</title>
        <authorList>
            <person name="Baxter L."/>
            <person name="Tripathy S."/>
            <person name="Ishaque N."/>
            <person name="Boot N."/>
            <person name="Cabral A."/>
            <person name="Kemen E."/>
            <person name="Thines M."/>
            <person name="Ah-Fong A."/>
            <person name="Anderson R."/>
            <person name="Badejoko W."/>
            <person name="Bittner-Eddy P."/>
            <person name="Boore J.L."/>
            <person name="Chibucos M.C."/>
            <person name="Coates M."/>
            <person name="Dehal P."/>
            <person name="Delehaunty K."/>
            <person name="Dong S."/>
            <person name="Downton P."/>
            <person name="Dumas B."/>
            <person name="Fabro G."/>
            <person name="Fronick C."/>
            <person name="Fuerstenberg S.I."/>
            <person name="Fulton L."/>
            <person name="Gaulin E."/>
            <person name="Govers F."/>
            <person name="Hughes L."/>
            <person name="Humphray S."/>
            <person name="Jiang R.H."/>
            <person name="Judelson H."/>
            <person name="Kamoun S."/>
            <person name="Kyung K."/>
            <person name="Meijer H."/>
            <person name="Minx P."/>
            <person name="Morris P."/>
            <person name="Nelson J."/>
            <person name="Phuntumart V."/>
            <person name="Qutob D."/>
            <person name="Rehmany A."/>
            <person name="Rougon-Cardoso A."/>
            <person name="Ryden P."/>
            <person name="Torto-Alalibo T."/>
            <person name="Studholme D."/>
            <person name="Wang Y."/>
            <person name="Win J."/>
            <person name="Wood J."/>
            <person name="Clifton S.W."/>
            <person name="Rogers J."/>
            <person name="Van den Ackerveken G."/>
            <person name="Jones J.D."/>
            <person name="McDowell J.M."/>
            <person name="Beynon J."/>
            <person name="Tyler B.M."/>
        </authorList>
    </citation>
    <scope>NUCLEOTIDE SEQUENCE [LARGE SCALE GENOMIC DNA]</scope>
    <source>
        <strain evidence="8">Emoy2</strain>
    </source>
</reference>
<dbReference type="SMART" id="SM00389">
    <property type="entry name" value="HOX"/>
    <property type="match status" value="2"/>
</dbReference>
<dbReference type="Gene3D" id="1.10.10.60">
    <property type="entry name" value="Homeodomain-like"/>
    <property type="match status" value="2"/>
</dbReference>
<evidence type="ECO:0000256" key="5">
    <source>
        <dbReference type="SAM" id="MobiDB-lite"/>
    </source>
</evidence>
<evidence type="ECO:0000313" key="7">
    <source>
        <dbReference type="EnsemblProtists" id="HpaP802780"/>
    </source>
</evidence>
<organism evidence="7 8">
    <name type="scientific">Hyaloperonospora arabidopsidis (strain Emoy2)</name>
    <name type="common">Downy mildew agent</name>
    <name type="synonym">Peronospora arabidopsidis</name>
    <dbReference type="NCBI Taxonomy" id="559515"/>
    <lineage>
        <taxon>Eukaryota</taxon>
        <taxon>Sar</taxon>
        <taxon>Stramenopiles</taxon>
        <taxon>Oomycota</taxon>
        <taxon>Peronosporomycetes</taxon>
        <taxon>Peronosporales</taxon>
        <taxon>Peronosporaceae</taxon>
        <taxon>Hyaloperonospora</taxon>
    </lineage>
</organism>
<dbReference type="InterPro" id="IPR001356">
    <property type="entry name" value="HD"/>
</dbReference>
<keyword evidence="2 4" id="KW-0371">Homeobox</keyword>
<evidence type="ECO:0000313" key="8">
    <source>
        <dbReference type="Proteomes" id="UP000011713"/>
    </source>
</evidence>
<feature type="compositionally biased region" description="Polar residues" evidence="5">
    <location>
        <begin position="566"/>
        <end position="579"/>
    </location>
</feature>
<keyword evidence="1 4" id="KW-0238">DNA-binding</keyword>
<reference evidence="7" key="2">
    <citation type="submission" date="2015-06" db="UniProtKB">
        <authorList>
            <consortium name="EnsemblProtists"/>
        </authorList>
    </citation>
    <scope>IDENTIFICATION</scope>
    <source>
        <strain evidence="7">Emoy2</strain>
    </source>
</reference>
<feature type="region of interest" description="Disordered" evidence="5">
    <location>
        <begin position="431"/>
        <end position="490"/>
    </location>
</feature>
<dbReference type="AlphaFoldDB" id="M4B921"/>
<sequence>MMTTQQQSADRVKSYVYPLGSPSVDISATASVSTDVTESTVATSKGLGVSSNSRYSHIATSLLPIADRKRKEPASPNDHFDADGSAEASDKQQPSKKSRRELPPHTVAILKGWMLSREHVKHPYPTDEDKQVLLKKTGISMKQLTNWFTNARKRIWKPMMRREHSRQMQSAVDFNHTAVREFPGSGLCQQYAESSYVPRSSVRHSFDVGSLGAPPHLAAAAFDRCARPQAIPVDAPMYPVRAMRSMSEAPARTEIDDYMEAERIREREVERSRAGCAPRNSLSPRGHKILQEWVNANAQREYSYPNDTERSQIARDTGLDVSQVDEWVTSLREQMGVRGPSILSAGHSLFPLKPAVYGERRSIPTSENPMFPPQQTVSGSLRSSIPSVGNPQFPPPPVRREVGDSRFATFLSATLNRPRHEVPRMRSMTISSSPYLLPPSSSSSAGIESQVQSADSALPSLASRSLMSRPPPIVTCNGPTMGQPRDSRSRTLDMGQFANARRRKMTFQDILASTSGPAAGAVLPAATSSALSRSTDLAAASSDNMANIYPNNSVPSTTVYPVAASSGFQQKQSPLSKEQQPGRIV</sequence>
<feature type="region of interest" description="Disordered" evidence="5">
    <location>
        <begin position="363"/>
        <end position="398"/>
    </location>
</feature>
<feature type="region of interest" description="Disordered" evidence="5">
    <location>
        <begin position="63"/>
        <end position="103"/>
    </location>
</feature>
<dbReference type="VEuPathDB" id="FungiDB:HpaG802780"/>
<dbReference type="EMBL" id="JH598009">
    <property type="status" value="NOT_ANNOTATED_CDS"/>
    <property type="molecule type" value="Genomic_DNA"/>
</dbReference>
<dbReference type="eggNOG" id="KOG0773">
    <property type="taxonomic scope" value="Eukaryota"/>
</dbReference>
<feature type="compositionally biased region" description="Basic and acidic residues" evidence="5">
    <location>
        <begin position="66"/>
        <end position="82"/>
    </location>
</feature>
<evidence type="ECO:0000256" key="3">
    <source>
        <dbReference type="ARBA" id="ARBA00023242"/>
    </source>
</evidence>
<evidence type="ECO:0000259" key="6">
    <source>
        <dbReference type="PROSITE" id="PS50071"/>
    </source>
</evidence>
<keyword evidence="3 4" id="KW-0539">Nucleus</keyword>
<dbReference type="EnsemblProtists" id="HpaT802780">
    <property type="protein sequence ID" value="HpaP802780"/>
    <property type="gene ID" value="HpaG802780"/>
</dbReference>
<dbReference type="HOGENOM" id="CLU_025481_0_0_1"/>
<dbReference type="InterPro" id="IPR008422">
    <property type="entry name" value="KN_HD"/>
</dbReference>
<evidence type="ECO:0000256" key="2">
    <source>
        <dbReference type="ARBA" id="ARBA00023155"/>
    </source>
</evidence>
<feature type="DNA-binding region" description="Homeobox" evidence="4">
    <location>
        <begin position="95"/>
        <end position="159"/>
    </location>
</feature>
<evidence type="ECO:0000256" key="4">
    <source>
        <dbReference type="PROSITE-ProRule" id="PRU00108"/>
    </source>
</evidence>
<keyword evidence="8" id="KW-1185">Reference proteome</keyword>
<feature type="region of interest" description="Disordered" evidence="5">
    <location>
        <begin position="29"/>
        <end position="51"/>
    </location>
</feature>
<dbReference type="Pfam" id="PF05920">
    <property type="entry name" value="Homeobox_KN"/>
    <property type="match status" value="2"/>
</dbReference>
<accession>M4B921</accession>
<dbReference type="SUPFAM" id="SSF46689">
    <property type="entry name" value="Homeodomain-like"/>
    <property type="match status" value="1"/>
</dbReference>
<comment type="subcellular location">
    <subcellularLocation>
        <location evidence="4">Nucleus</location>
    </subcellularLocation>
</comment>
<dbReference type="PANTHER" id="PTHR11850">
    <property type="entry name" value="HOMEOBOX PROTEIN TRANSCRIPTION FACTORS"/>
    <property type="match status" value="1"/>
</dbReference>
<feature type="region of interest" description="Disordered" evidence="5">
    <location>
        <begin position="565"/>
        <end position="585"/>
    </location>
</feature>
<dbReference type="InParanoid" id="M4B921"/>
<name>M4B921_HYAAE</name>
<evidence type="ECO:0000256" key="1">
    <source>
        <dbReference type="ARBA" id="ARBA00023125"/>
    </source>
</evidence>
<proteinExistence type="predicted"/>
<dbReference type="InterPro" id="IPR050224">
    <property type="entry name" value="TALE_homeobox"/>
</dbReference>